<accession>A0A0B1R9R3</accession>
<evidence type="ECO:0008006" key="3">
    <source>
        <dbReference type="Google" id="ProtNLM"/>
    </source>
</evidence>
<proteinExistence type="predicted"/>
<comment type="caution">
    <text evidence="1">The sequence shown here is derived from an EMBL/GenBank/DDBJ whole genome shotgun (WGS) entry which is preliminary data.</text>
</comment>
<protein>
    <recommendedName>
        <fullName evidence="3">DUF2867 domain-containing protein</fullName>
    </recommendedName>
</protein>
<dbReference type="AlphaFoldDB" id="A0A0B1R9R3"/>
<name>A0A0B1R9R3_9GAMM</name>
<organism evidence="1 2">
    <name type="scientific">Pantoea rodasii</name>
    <dbReference type="NCBI Taxonomy" id="1076549"/>
    <lineage>
        <taxon>Bacteria</taxon>
        <taxon>Pseudomonadati</taxon>
        <taxon>Pseudomonadota</taxon>
        <taxon>Gammaproteobacteria</taxon>
        <taxon>Enterobacterales</taxon>
        <taxon>Erwiniaceae</taxon>
        <taxon>Pantoea</taxon>
    </lineage>
</organism>
<evidence type="ECO:0000313" key="1">
    <source>
        <dbReference type="EMBL" id="KHJ69369.1"/>
    </source>
</evidence>
<dbReference type="EMBL" id="JTJJ01000017">
    <property type="protein sequence ID" value="KHJ69369.1"/>
    <property type="molecule type" value="Genomic_DNA"/>
</dbReference>
<evidence type="ECO:0000313" key="2">
    <source>
        <dbReference type="Proteomes" id="UP000030853"/>
    </source>
</evidence>
<reference evidence="1 2" key="1">
    <citation type="submission" date="2014-11" db="EMBL/GenBank/DDBJ databases">
        <title>Genome sequencing of Pantoea rodasii ND03.</title>
        <authorList>
            <person name="Muhamad Yunos N.Y."/>
            <person name="Chan K.-G."/>
        </authorList>
    </citation>
    <scope>NUCLEOTIDE SEQUENCE [LARGE SCALE GENOMIC DNA]</scope>
    <source>
        <strain evidence="1 2">ND03</strain>
    </source>
</reference>
<dbReference type="Proteomes" id="UP000030853">
    <property type="component" value="Unassembled WGS sequence"/>
</dbReference>
<sequence length="194" mass="22735">MGCFGSVSRAENSRWKNSSPLLPEFHFHEIHRARMHADSAPTIIQALKQFDMQQDVIARTLMAIRKWPEKLLPGFTPQDFNLHRFTLLNESAEEITFGLVGRFWRLDMGLEAINDAQDFIRHDNPLHARLIVRNQVFQRSVGEYEVMTETFIYCPTPQVKRRMLPYWLTIRPASGLIRLRMLKLVQQNINGEMK</sequence>
<gene>
    <name evidence="1" type="ORF">QU24_04245</name>
</gene>